<evidence type="ECO:0000313" key="2">
    <source>
        <dbReference type="Proteomes" id="UP000190626"/>
    </source>
</evidence>
<accession>A0A1V4H9N7</accession>
<dbReference type="STRING" id="1469647.BC351_39125"/>
<dbReference type="AlphaFoldDB" id="A0A1V4H9N7"/>
<gene>
    <name evidence="1" type="ORF">BC351_39125</name>
</gene>
<comment type="caution">
    <text evidence="1">The sequence shown here is derived from an EMBL/GenBank/DDBJ whole genome shotgun (WGS) entry which is preliminary data.</text>
</comment>
<keyword evidence="2" id="KW-1185">Reference proteome</keyword>
<organism evidence="1 2">
    <name type="scientific">Paenibacillus ferrarius</name>
    <dbReference type="NCBI Taxonomy" id="1469647"/>
    <lineage>
        <taxon>Bacteria</taxon>
        <taxon>Bacillati</taxon>
        <taxon>Bacillota</taxon>
        <taxon>Bacilli</taxon>
        <taxon>Bacillales</taxon>
        <taxon>Paenibacillaceae</taxon>
        <taxon>Paenibacillus</taxon>
    </lineage>
</organism>
<protein>
    <submittedName>
        <fullName evidence="1">Uncharacterized protein</fullName>
    </submittedName>
</protein>
<sequence>MFVFSLEMKNHNEVQHAQIGRKWLVPEFKNMEDLKQQAESVMKRNLEEKARLSEQSDQKDWWPEFLAEIRAGRERTRGGVTAS</sequence>
<evidence type="ECO:0000313" key="1">
    <source>
        <dbReference type="EMBL" id="OPH48003.1"/>
    </source>
</evidence>
<proteinExistence type="predicted"/>
<dbReference type="EMBL" id="MBTG01000050">
    <property type="protein sequence ID" value="OPH48003.1"/>
    <property type="molecule type" value="Genomic_DNA"/>
</dbReference>
<name>A0A1V4H9N7_9BACL</name>
<reference evidence="2" key="1">
    <citation type="submission" date="2016-07" db="EMBL/GenBank/DDBJ databases">
        <authorList>
            <person name="Florea S."/>
            <person name="Webb J.S."/>
            <person name="Jaromczyk J."/>
            <person name="Schardl C.L."/>
        </authorList>
    </citation>
    <scope>NUCLEOTIDE SEQUENCE [LARGE SCALE GENOMIC DNA]</scope>
    <source>
        <strain evidence="2">CY1</strain>
    </source>
</reference>
<dbReference type="Proteomes" id="UP000190626">
    <property type="component" value="Unassembled WGS sequence"/>
</dbReference>